<name>A0ABY6ZLY8_9BACL</name>
<feature type="chain" id="PRO_5046604848" evidence="1">
    <location>
        <begin position="28"/>
        <end position="75"/>
    </location>
</feature>
<keyword evidence="1" id="KW-0732">Signal</keyword>
<protein>
    <submittedName>
        <fullName evidence="2">YqzG/YhdC family protein</fullName>
    </submittedName>
</protein>
<sequence>MKVWFLLLAFCISSVCLFDKAPAIALASGVSNIAKPTPTYSKWGLLAVQEAKKRYPNSLVIDYKSVSEKPAILSK</sequence>
<keyword evidence="3" id="KW-1185">Reference proteome</keyword>
<proteinExistence type="predicted"/>
<dbReference type="EMBL" id="CP104067">
    <property type="protein sequence ID" value="WAH42980.1"/>
    <property type="molecule type" value="Genomic_DNA"/>
</dbReference>
<dbReference type="RefSeq" id="WP_268006858.1">
    <property type="nucleotide sequence ID" value="NZ_BSUT01000001.1"/>
</dbReference>
<gene>
    <name evidence="2" type="ORF">NZD89_06070</name>
</gene>
<reference evidence="2" key="1">
    <citation type="submission" date="2022-08" db="EMBL/GenBank/DDBJ databases">
        <title>Alicyclobacillus fastidiosus DSM 17978, complete genome.</title>
        <authorList>
            <person name="Wang Q."/>
            <person name="Cai R."/>
            <person name="Wang Z."/>
        </authorList>
    </citation>
    <scope>NUCLEOTIDE SEQUENCE</scope>
    <source>
        <strain evidence="2">DSM 17978</strain>
    </source>
</reference>
<dbReference type="InterPro" id="IPR024987">
    <property type="entry name" value="DUF3889"/>
</dbReference>
<evidence type="ECO:0000313" key="2">
    <source>
        <dbReference type="EMBL" id="WAH42980.1"/>
    </source>
</evidence>
<organism evidence="2 3">
    <name type="scientific">Alicyclobacillus fastidiosus</name>
    <dbReference type="NCBI Taxonomy" id="392011"/>
    <lineage>
        <taxon>Bacteria</taxon>
        <taxon>Bacillati</taxon>
        <taxon>Bacillota</taxon>
        <taxon>Bacilli</taxon>
        <taxon>Bacillales</taxon>
        <taxon>Alicyclobacillaceae</taxon>
        <taxon>Alicyclobacillus</taxon>
    </lineage>
</organism>
<dbReference type="Proteomes" id="UP001164761">
    <property type="component" value="Chromosome"/>
</dbReference>
<evidence type="ECO:0000313" key="3">
    <source>
        <dbReference type="Proteomes" id="UP001164761"/>
    </source>
</evidence>
<dbReference type="Gene3D" id="3.10.450.390">
    <property type="entry name" value="Protein of unknown function DUF3889"/>
    <property type="match status" value="1"/>
</dbReference>
<accession>A0ABY6ZLY8</accession>
<evidence type="ECO:0000256" key="1">
    <source>
        <dbReference type="SAM" id="SignalP"/>
    </source>
</evidence>
<feature type="signal peptide" evidence="1">
    <location>
        <begin position="1"/>
        <end position="27"/>
    </location>
</feature>
<dbReference type="Pfam" id="PF13028">
    <property type="entry name" value="DUF3889"/>
    <property type="match status" value="1"/>
</dbReference>